<dbReference type="GO" id="GO:0008168">
    <property type="term" value="F:methyltransferase activity"/>
    <property type="evidence" value="ECO:0007669"/>
    <property type="project" value="UniProtKB-KW"/>
</dbReference>
<dbReference type="Proteomes" id="UP000184330">
    <property type="component" value="Unassembled WGS sequence"/>
</dbReference>
<evidence type="ECO:0000313" key="3">
    <source>
        <dbReference type="Proteomes" id="UP000184330"/>
    </source>
</evidence>
<dbReference type="CDD" id="cd02440">
    <property type="entry name" value="AdoMet_MTases"/>
    <property type="match status" value="1"/>
</dbReference>
<reference evidence="2 3" key="1">
    <citation type="submission" date="2016-03" db="EMBL/GenBank/DDBJ databases">
        <authorList>
            <person name="Ploux O."/>
        </authorList>
    </citation>
    <scope>NUCLEOTIDE SEQUENCE [LARGE SCALE GENOMIC DNA]</scope>
    <source>
        <strain evidence="2 3">UAMH 11012</strain>
    </source>
</reference>
<dbReference type="EMBL" id="FJOG01000005">
    <property type="protein sequence ID" value="CZR54300.1"/>
    <property type="molecule type" value="Genomic_DNA"/>
</dbReference>
<dbReference type="PANTHER" id="PTHR43591:SF102">
    <property type="entry name" value="S-ADENOSYL-L-METHIONINE-DEPENDENT METHYLTRANSFERASE"/>
    <property type="match status" value="1"/>
</dbReference>
<dbReference type="Pfam" id="PF13489">
    <property type="entry name" value="Methyltransf_23"/>
    <property type="match status" value="1"/>
</dbReference>
<dbReference type="OrthoDB" id="2013972at2759"/>
<name>A0A1L7WNE9_9HELO</name>
<dbReference type="STRING" id="576137.A0A1L7WNE9"/>
<dbReference type="InterPro" id="IPR029063">
    <property type="entry name" value="SAM-dependent_MTases_sf"/>
</dbReference>
<gene>
    <name evidence="2" type="ORF">PAC_04184</name>
</gene>
<sequence>MTATMNDSWGMEVDSSSSNGDADSALGTDIQSSTVSLRESIFKYHEENGRTYHAFNSGKYILPNDDAEQERLDLQHHLFLLTLDEKLHLAPLSTRSLHNVLDIGTGTGIWATEFAQQYPGASVLGTDLSPIQPLSPGVPPNCRFEVSDAEDQPWDFSRKFDYIHGRAMLSCFRSPSWVINQAFLSLQPGGYLEMQDPQMPITCIDTTMSDTALERWTTVVPEAAEKLGRAVTNSKNYGKYMEGAGFVDIVEKHFFWPLNSWPKGRREKLIAMWTQQNLLDGIQAMSMAVLTRGLGWTREEVELLLMDARKDIKNRHIHAYIDVVVFYGQKPE</sequence>
<dbReference type="GO" id="GO:0032259">
    <property type="term" value="P:methylation"/>
    <property type="evidence" value="ECO:0007669"/>
    <property type="project" value="UniProtKB-KW"/>
</dbReference>
<feature type="region of interest" description="Disordered" evidence="1">
    <location>
        <begin position="1"/>
        <end position="27"/>
    </location>
</feature>
<evidence type="ECO:0000313" key="2">
    <source>
        <dbReference type="EMBL" id="CZR54300.1"/>
    </source>
</evidence>
<feature type="compositionally biased region" description="Low complexity" evidence="1">
    <location>
        <begin position="14"/>
        <end position="25"/>
    </location>
</feature>
<organism evidence="2 3">
    <name type="scientific">Phialocephala subalpina</name>
    <dbReference type="NCBI Taxonomy" id="576137"/>
    <lineage>
        <taxon>Eukaryota</taxon>
        <taxon>Fungi</taxon>
        <taxon>Dikarya</taxon>
        <taxon>Ascomycota</taxon>
        <taxon>Pezizomycotina</taxon>
        <taxon>Leotiomycetes</taxon>
        <taxon>Helotiales</taxon>
        <taxon>Mollisiaceae</taxon>
        <taxon>Phialocephala</taxon>
        <taxon>Phialocephala fortinii species complex</taxon>
    </lineage>
</organism>
<keyword evidence="2" id="KW-0489">Methyltransferase</keyword>
<proteinExistence type="predicted"/>
<accession>A0A1L7WNE9</accession>
<protein>
    <submittedName>
        <fullName evidence="2">Related to methyltransferase</fullName>
    </submittedName>
</protein>
<keyword evidence="3" id="KW-1185">Reference proteome</keyword>
<dbReference type="PANTHER" id="PTHR43591">
    <property type="entry name" value="METHYLTRANSFERASE"/>
    <property type="match status" value="1"/>
</dbReference>
<dbReference type="Gene3D" id="3.40.50.150">
    <property type="entry name" value="Vaccinia Virus protein VP39"/>
    <property type="match status" value="1"/>
</dbReference>
<keyword evidence="2" id="KW-0808">Transferase</keyword>
<evidence type="ECO:0000256" key="1">
    <source>
        <dbReference type="SAM" id="MobiDB-lite"/>
    </source>
</evidence>
<dbReference type="SUPFAM" id="SSF53335">
    <property type="entry name" value="S-adenosyl-L-methionine-dependent methyltransferases"/>
    <property type="match status" value="1"/>
</dbReference>
<dbReference type="AlphaFoldDB" id="A0A1L7WNE9"/>